<dbReference type="InterPro" id="IPR015854">
    <property type="entry name" value="ABC_transpr_LolD-like"/>
</dbReference>
<dbReference type="PANTHER" id="PTHR24220">
    <property type="entry name" value="IMPORT ATP-BINDING PROTEIN"/>
    <property type="match status" value="1"/>
</dbReference>
<name>A0A1H2JPZ7_9BACT</name>
<dbReference type="GO" id="GO:0022857">
    <property type="term" value="F:transmembrane transporter activity"/>
    <property type="evidence" value="ECO:0007669"/>
    <property type="project" value="UniProtKB-ARBA"/>
</dbReference>
<gene>
    <name evidence="6" type="ORF">SAMN04487931_11444</name>
</gene>
<dbReference type="PROSITE" id="PS50893">
    <property type="entry name" value="ABC_TRANSPORTER_2"/>
    <property type="match status" value="1"/>
</dbReference>
<dbReference type="AlphaFoldDB" id="A0A1H2JPZ7"/>
<organism evidence="6 7">
    <name type="scientific">Desulfobacula phenolica</name>
    <dbReference type="NCBI Taxonomy" id="90732"/>
    <lineage>
        <taxon>Bacteria</taxon>
        <taxon>Pseudomonadati</taxon>
        <taxon>Thermodesulfobacteriota</taxon>
        <taxon>Desulfobacteria</taxon>
        <taxon>Desulfobacterales</taxon>
        <taxon>Desulfobacteraceae</taxon>
        <taxon>Desulfobacula</taxon>
    </lineage>
</organism>
<feature type="domain" description="ABC transporter" evidence="5">
    <location>
        <begin position="3"/>
        <end position="220"/>
    </location>
</feature>
<dbReference type="PANTHER" id="PTHR24220:SF86">
    <property type="entry name" value="ABC TRANSPORTER ABCH.1"/>
    <property type="match status" value="1"/>
</dbReference>
<keyword evidence="7" id="KW-1185">Reference proteome</keyword>
<evidence type="ECO:0000313" key="6">
    <source>
        <dbReference type="EMBL" id="SDU58624.1"/>
    </source>
</evidence>
<dbReference type="GO" id="GO:0016887">
    <property type="term" value="F:ATP hydrolysis activity"/>
    <property type="evidence" value="ECO:0007669"/>
    <property type="project" value="InterPro"/>
</dbReference>
<evidence type="ECO:0000256" key="4">
    <source>
        <dbReference type="ARBA" id="ARBA00038388"/>
    </source>
</evidence>
<dbReference type="GO" id="GO:0098796">
    <property type="term" value="C:membrane protein complex"/>
    <property type="evidence" value="ECO:0007669"/>
    <property type="project" value="UniProtKB-ARBA"/>
</dbReference>
<evidence type="ECO:0000259" key="5">
    <source>
        <dbReference type="PROSITE" id="PS50893"/>
    </source>
</evidence>
<dbReference type="Pfam" id="PF00005">
    <property type="entry name" value="ABC_tran"/>
    <property type="match status" value="1"/>
</dbReference>
<dbReference type="GO" id="GO:0005886">
    <property type="term" value="C:plasma membrane"/>
    <property type="evidence" value="ECO:0007669"/>
    <property type="project" value="TreeGrafter"/>
</dbReference>
<sequence length="220" mass="24351">MILELENICKSFHQPRSGAIEVLKQVSFTLGTGETNAVTGESGSGKTTLLSLIAGLDSPDHGRILLEGEDLCVMKEDRLSRYRAMKIGIIFQQFHLMPHLSARENISLPLEILKQQQITERVDVMLEKVGLQDRQHHLPGQLSGGECQRVAIARALIVKPSLLLADEPTGNLDIKTGDKIAGLLFDLVEKENKTMILVTHNSDLANQCQKIRKLEQGRLA</sequence>
<evidence type="ECO:0000313" key="7">
    <source>
        <dbReference type="Proteomes" id="UP000199608"/>
    </source>
</evidence>
<dbReference type="RefSeq" id="WP_092237626.1">
    <property type="nucleotide sequence ID" value="NZ_FNLL01000014.1"/>
</dbReference>
<keyword evidence="3 6" id="KW-0067">ATP-binding</keyword>
<dbReference type="Proteomes" id="UP000199608">
    <property type="component" value="Unassembled WGS sequence"/>
</dbReference>
<protein>
    <submittedName>
        <fullName evidence="6">Putative ABC transport system ATP-binding protein</fullName>
    </submittedName>
</protein>
<evidence type="ECO:0000256" key="3">
    <source>
        <dbReference type="ARBA" id="ARBA00022840"/>
    </source>
</evidence>
<keyword evidence="1" id="KW-0813">Transport</keyword>
<dbReference type="CDD" id="cd03255">
    <property type="entry name" value="ABC_MJ0796_LolCDE_FtsE"/>
    <property type="match status" value="1"/>
</dbReference>
<dbReference type="InterPro" id="IPR003439">
    <property type="entry name" value="ABC_transporter-like_ATP-bd"/>
</dbReference>
<reference evidence="7" key="1">
    <citation type="submission" date="2016-10" db="EMBL/GenBank/DDBJ databases">
        <authorList>
            <person name="Varghese N."/>
            <person name="Submissions S."/>
        </authorList>
    </citation>
    <scope>NUCLEOTIDE SEQUENCE [LARGE SCALE GENOMIC DNA]</scope>
    <source>
        <strain evidence="7">DSM 3384</strain>
    </source>
</reference>
<dbReference type="InterPro" id="IPR017911">
    <property type="entry name" value="MacB-like_ATP-bd"/>
</dbReference>
<dbReference type="Gene3D" id="3.40.50.300">
    <property type="entry name" value="P-loop containing nucleotide triphosphate hydrolases"/>
    <property type="match status" value="1"/>
</dbReference>
<keyword evidence="2" id="KW-0547">Nucleotide-binding</keyword>
<dbReference type="InterPro" id="IPR017871">
    <property type="entry name" value="ABC_transporter-like_CS"/>
</dbReference>
<dbReference type="SMART" id="SM00382">
    <property type="entry name" value="AAA"/>
    <property type="match status" value="1"/>
</dbReference>
<evidence type="ECO:0000256" key="1">
    <source>
        <dbReference type="ARBA" id="ARBA00022448"/>
    </source>
</evidence>
<dbReference type="PROSITE" id="PS00211">
    <property type="entry name" value="ABC_TRANSPORTER_1"/>
    <property type="match status" value="1"/>
</dbReference>
<comment type="similarity">
    <text evidence="4">Belongs to the ABC transporter superfamily. Macrolide exporter (TC 3.A.1.122) family.</text>
</comment>
<dbReference type="InterPro" id="IPR027417">
    <property type="entry name" value="P-loop_NTPase"/>
</dbReference>
<accession>A0A1H2JPZ7</accession>
<dbReference type="InterPro" id="IPR003593">
    <property type="entry name" value="AAA+_ATPase"/>
</dbReference>
<dbReference type="GO" id="GO:0005524">
    <property type="term" value="F:ATP binding"/>
    <property type="evidence" value="ECO:0007669"/>
    <property type="project" value="UniProtKB-KW"/>
</dbReference>
<proteinExistence type="inferred from homology"/>
<evidence type="ECO:0000256" key="2">
    <source>
        <dbReference type="ARBA" id="ARBA00022741"/>
    </source>
</evidence>
<dbReference type="FunFam" id="3.40.50.300:FF:000032">
    <property type="entry name" value="Export ABC transporter ATP-binding protein"/>
    <property type="match status" value="1"/>
</dbReference>
<dbReference type="EMBL" id="FNLL01000014">
    <property type="protein sequence ID" value="SDU58624.1"/>
    <property type="molecule type" value="Genomic_DNA"/>
</dbReference>
<dbReference type="SUPFAM" id="SSF52540">
    <property type="entry name" value="P-loop containing nucleoside triphosphate hydrolases"/>
    <property type="match status" value="1"/>
</dbReference>